<keyword evidence="3" id="KW-1185">Reference proteome</keyword>
<dbReference type="Proteomes" id="UP000031737">
    <property type="component" value="Unassembled WGS sequence"/>
</dbReference>
<comment type="caution">
    <text evidence="2">The sequence shown here is derived from an EMBL/GenBank/DDBJ whole genome shotgun (WGS) entry which is preliminary data.</text>
</comment>
<dbReference type="AlphaFoldDB" id="A0A061J5C1"/>
<dbReference type="OrthoDB" id="251903at2759"/>
<feature type="compositionally biased region" description="Low complexity" evidence="1">
    <location>
        <begin position="143"/>
        <end position="156"/>
    </location>
</feature>
<feature type="compositionally biased region" description="Basic and acidic residues" evidence="1">
    <location>
        <begin position="8"/>
        <end position="34"/>
    </location>
</feature>
<feature type="compositionally biased region" description="Basic and acidic residues" evidence="1">
    <location>
        <begin position="94"/>
        <end position="123"/>
    </location>
</feature>
<name>A0A061J5C1_TRYRA</name>
<evidence type="ECO:0000313" key="3">
    <source>
        <dbReference type="Proteomes" id="UP000031737"/>
    </source>
</evidence>
<feature type="region of interest" description="Disordered" evidence="1">
    <location>
        <begin position="1"/>
        <end position="193"/>
    </location>
</feature>
<proteinExistence type="predicted"/>
<evidence type="ECO:0000313" key="2">
    <source>
        <dbReference type="EMBL" id="ESL09346.1"/>
    </source>
</evidence>
<evidence type="ECO:0000256" key="1">
    <source>
        <dbReference type="SAM" id="MobiDB-lite"/>
    </source>
</evidence>
<accession>A0A061J5C1</accession>
<gene>
    <name evidence="2" type="ORF">TRSC58_02933</name>
</gene>
<dbReference type="EMBL" id="AUPL01002933">
    <property type="protein sequence ID" value="ESL09346.1"/>
    <property type="molecule type" value="Genomic_DNA"/>
</dbReference>
<organism evidence="2 3">
    <name type="scientific">Trypanosoma rangeli SC58</name>
    <dbReference type="NCBI Taxonomy" id="429131"/>
    <lineage>
        <taxon>Eukaryota</taxon>
        <taxon>Discoba</taxon>
        <taxon>Euglenozoa</taxon>
        <taxon>Kinetoplastea</taxon>
        <taxon>Metakinetoplastina</taxon>
        <taxon>Trypanosomatida</taxon>
        <taxon>Trypanosomatidae</taxon>
        <taxon>Trypanosoma</taxon>
        <taxon>Herpetosoma</taxon>
    </lineage>
</organism>
<protein>
    <submittedName>
        <fullName evidence="2">Trypanosoma cruzi-metacyclin III</fullName>
    </submittedName>
</protein>
<feature type="compositionally biased region" description="Gly residues" evidence="1">
    <location>
        <begin position="169"/>
        <end position="181"/>
    </location>
</feature>
<sequence length="193" mass="20902">MSRRKDPKSHLTDFIHKLRDQGHEGTTEAPRTRQEGSTSEGRGRYAPSFSGQVVLANAPTRGRSFPPRPRPRPDTSDDGAAPDDAGVTLLPARGAREQRQEAQHRHFEEVVGDVREGVQERQRHPAGSFLHDAHGRRSSAEVSHSTSSGSRARGGSEPTLGHSTRPVAGGPGRGGGNGRGAVGRRKHHRTDER</sequence>
<dbReference type="VEuPathDB" id="TriTrypDB:TRSC58_02933"/>
<feature type="compositionally biased region" description="Basic residues" evidence="1">
    <location>
        <begin position="182"/>
        <end position="193"/>
    </location>
</feature>
<reference evidence="2 3" key="1">
    <citation type="submission" date="2013-07" db="EMBL/GenBank/DDBJ databases">
        <authorList>
            <person name="Stoco P.H."/>
            <person name="Wagner G."/>
            <person name="Gerber A."/>
            <person name="Zaha A."/>
            <person name="Thompson C."/>
            <person name="Bartholomeu D.C."/>
            <person name="Luckemeyer D.D."/>
            <person name="Bahia D."/>
            <person name="Loreto E."/>
            <person name="Prestes E.B."/>
            <person name="Lima F.M."/>
            <person name="Rodrigues-Luiz G."/>
            <person name="Vallejo G.A."/>
            <person name="Filho J.F."/>
            <person name="Monteiro K.M."/>
            <person name="Tyler K.M."/>
            <person name="de Almeida L.G."/>
            <person name="Ortiz M.F."/>
            <person name="Siervo M.A."/>
            <person name="de Moraes M.H."/>
            <person name="Cunha O.L."/>
            <person name="Mendonca-Neto R."/>
            <person name="Silva R."/>
            <person name="Teixeira S.M."/>
            <person name="Murta S.M."/>
            <person name="Sincero T.C."/>
            <person name="Mendes T.A."/>
            <person name="Urmenyi T.P."/>
            <person name="Silva V.G."/>
            <person name="da Rocha W.D."/>
            <person name="Andersson B."/>
            <person name="Romanha A.J."/>
            <person name="Steindel M."/>
            <person name="de Vasconcelos A.T."/>
            <person name="Grisard E.C."/>
        </authorList>
    </citation>
    <scope>NUCLEOTIDE SEQUENCE [LARGE SCALE GENOMIC DNA]</scope>
    <source>
        <strain evidence="2 3">SC58</strain>
    </source>
</reference>